<dbReference type="OrthoDB" id="21463at2759"/>
<dbReference type="AlphaFoldDB" id="A0A250WYI8"/>
<dbReference type="Gene3D" id="4.10.640.10">
    <property type="entry name" value="Ribosomal protein S18"/>
    <property type="match status" value="1"/>
</dbReference>
<dbReference type="GO" id="GO:0070181">
    <property type="term" value="F:small ribosomal subunit rRNA binding"/>
    <property type="evidence" value="ECO:0007669"/>
    <property type="project" value="TreeGrafter"/>
</dbReference>
<dbReference type="Pfam" id="PF01084">
    <property type="entry name" value="Ribosomal_S18"/>
    <property type="match status" value="1"/>
</dbReference>
<evidence type="ECO:0000256" key="6">
    <source>
        <dbReference type="ARBA" id="ARBA00035266"/>
    </source>
</evidence>
<dbReference type="EMBL" id="BEGY01000014">
    <property type="protein sequence ID" value="GAX75908.1"/>
    <property type="molecule type" value="Genomic_DNA"/>
</dbReference>
<keyword evidence="3" id="KW-0694">RNA-binding</keyword>
<dbReference type="PANTHER" id="PTHR13479">
    <property type="entry name" value="30S RIBOSOMAL PROTEIN S18"/>
    <property type="match status" value="1"/>
</dbReference>
<evidence type="ECO:0000313" key="9">
    <source>
        <dbReference type="Proteomes" id="UP000232323"/>
    </source>
</evidence>
<comment type="subunit">
    <text evidence="2">Part of the 30S ribosomal subunit.</text>
</comment>
<evidence type="ECO:0000256" key="1">
    <source>
        <dbReference type="ARBA" id="ARBA00005589"/>
    </source>
</evidence>
<dbReference type="GO" id="GO:0006412">
    <property type="term" value="P:translation"/>
    <property type="evidence" value="ECO:0007669"/>
    <property type="project" value="InterPro"/>
</dbReference>
<dbReference type="SUPFAM" id="SSF46911">
    <property type="entry name" value="Ribosomal protein S18"/>
    <property type="match status" value="1"/>
</dbReference>
<dbReference type="InterPro" id="IPR036870">
    <property type="entry name" value="Ribosomal_bS18_sf"/>
</dbReference>
<sequence>MILRTFLSRPWVPNCMSPFSINIRTFTQDEEVASRKEPGVEASDGPPSDEIVSGPFKKSLSDLLGQNLAASLASLPQEGPTDAELDALFGIPSTSQDSARPSDTEDSAKLQQKPEGYSSNPPSQRPENSIQDPTEKLLSSQYGFAVLGGILPGKEEPAVGTSLLDSLSIAPQPRVHPKRSFIPGQIYDPSDLNAYAVPNSRGNTRQWPMRTIPSSLEVRQLADYKNVAFLSKFLSSSGRLLPRKKTKLPLKDHVRVMNQIKIARNMGFMAHETRLEKQYLPQLREAELRQAKEKGLL</sequence>
<dbReference type="Proteomes" id="UP000232323">
    <property type="component" value="Unassembled WGS sequence"/>
</dbReference>
<organism evidence="8 9">
    <name type="scientific">Chlamydomonas eustigma</name>
    <dbReference type="NCBI Taxonomy" id="1157962"/>
    <lineage>
        <taxon>Eukaryota</taxon>
        <taxon>Viridiplantae</taxon>
        <taxon>Chlorophyta</taxon>
        <taxon>core chlorophytes</taxon>
        <taxon>Chlorophyceae</taxon>
        <taxon>CS clade</taxon>
        <taxon>Chlamydomonadales</taxon>
        <taxon>Chlamydomonadaceae</taxon>
        <taxon>Chlamydomonas</taxon>
    </lineage>
</organism>
<keyword evidence="5" id="KW-0687">Ribonucleoprotein</keyword>
<evidence type="ECO:0000313" key="8">
    <source>
        <dbReference type="EMBL" id="GAX75908.1"/>
    </source>
</evidence>
<dbReference type="InterPro" id="IPR001648">
    <property type="entry name" value="Ribosomal_bS18"/>
</dbReference>
<keyword evidence="4" id="KW-0689">Ribosomal protein</keyword>
<reference evidence="8 9" key="1">
    <citation type="submission" date="2017-08" db="EMBL/GenBank/DDBJ databases">
        <title>Acidophilic green algal genome provides insights into adaptation to an acidic environment.</title>
        <authorList>
            <person name="Hirooka S."/>
            <person name="Hirose Y."/>
            <person name="Kanesaki Y."/>
            <person name="Higuchi S."/>
            <person name="Fujiwara T."/>
            <person name="Onuma R."/>
            <person name="Era A."/>
            <person name="Ohbayashi R."/>
            <person name="Uzuka A."/>
            <person name="Nozaki H."/>
            <person name="Yoshikawa H."/>
            <person name="Miyagishima S.Y."/>
        </authorList>
    </citation>
    <scope>NUCLEOTIDE SEQUENCE [LARGE SCALE GENOMIC DNA]</scope>
    <source>
        <strain evidence="8 9">NIES-2499</strain>
    </source>
</reference>
<proteinExistence type="inferred from homology"/>
<comment type="similarity">
    <text evidence="1">Belongs to the bacterial ribosomal protein bS18 family.</text>
</comment>
<evidence type="ECO:0000256" key="3">
    <source>
        <dbReference type="ARBA" id="ARBA00022884"/>
    </source>
</evidence>
<evidence type="ECO:0000256" key="4">
    <source>
        <dbReference type="ARBA" id="ARBA00022980"/>
    </source>
</evidence>
<protein>
    <recommendedName>
        <fullName evidence="6">Small ribosomal subunit protein bS18c</fullName>
    </recommendedName>
</protein>
<feature type="region of interest" description="Disordered" evidence="7">
    <location>
        <begin position="30"/>
        <end position="56"/>
    </location>
</feature>
<dbReference type="PANTHER" id="PTHR13479:SF40">
    <property type="entry name" value="SMALL RIBOSOMAL SUBUNIT PROTEIN BS18M"/>
    <property type="match status" value="1"/>
</dbReference>
<evidence type="ECO:0000256" key="5">
    <source>
        <dbReference type="ARBA" id="ARBA00023274"/>
    </source>
</evidence>
<evidence type="ECO:0000256" key="7">
    <source>
        <dbReference type="SAM" id="MobiDB-lite"/>
    </source>
</evidence>
<feature type="compositionally biased region" description="Polar residues" evidence="7">
    <location>
        <begin position="117"/>
        <end position="132"/>
    </location>
</feature>
<feature type="region of interest" description="Disordered" evidence="7">
    <location>
        <begin position="92"/>
        <end position="132"/>
    </location>
</feature>
<keyword evidence="9" id="KW-1185">Reference proteome</keyword>
<dbReference type="STRING" id="1157962.A0A250WYI8"/>
<name>A0A250WYI8_9CHLO</name>
<gene>
    <name evidence="8" type="ORF">CEUSTIGMA_g3351.t1</name>
</gene>
<evidence type="ECO:0000256" key="2">
    <source>
        <dbReference type="ARBA" id="ARBA00011458"/>
    </source>
</evidence>
<accession>A0A250WYI8</accession>
<dbReference type="GO" id="GO:0005763">
    <property type="term" value="C:mitochondrial small ribosomal subunit"/>
    <property type="evidence" value="ECO:0007669"/>
    <property type="project" value="TreeGrafter"/>
</dbReference>
<dbReference type="GO" id="GO:0003735">
    <property type="term" value="F:structural constituent of ribosome"/>
    <property type="evidence" value="ECO:0007669"/>
    <property type="project" value="InterPro"/>
</dbReference>
<comment type="caution">
    <text evidence="8">The sequence shown here is derived from an EMBL/GenBank/DDBJ whole genome shotgun (WGS) entry which is preliminary data.</text>
</comment>